<reference evidence="2" key="1">
    <citation type="submission" date="2022-07" db="EMBL/GenBank/DDBJ databases">
        <title>Enhanced cultured diversity of the mouse gut microbiota enables custom-made synthetic communities.</title>
        <authorList>
            <person name="Afrizal A."/>
        </authorList>
    </citation>
    <scope>NUCLEOTIDE SEQUENCE</scope>
    <source>
        <strain evidence="2">DSM 29482</strain>
    </source>
</reference>
<dbReference type="PANTHER" id="PTHR43745">
    <property type="entry name" value="NITROREDUCTASE MJ1384-RELATED"/>
    <property type="match status" value="1"/>
</dbReference>
<dbReference type="InterPro" id="IPR000415">
    <property type="entry name" value="Nitroreductase-like"/>
</dbReference>
<dbReference type="InterPro" id="IPR020051">
    <property type="entry name" value="SagB-type_dehydrogenase"/>
</dbReference>
<dbReference type="Proteomes" id="UP001142078">
    <property type="component" value="Unassembled WGS sequence"/>
</dbReference>
<dbReference type="GO" id="GO:0016491">
    <property type="term" value="F:oxidoreductase activity"/>
    <property type="evidence" value="ECO:0007669"/>
    <property type="project" value="InterPro"/>
</dbReference>
<dbReference type="AlphaFoldDB" id="A0A9X2S895"/>
<name>A0A9X2S895_9FIRM</name>
<protein>
    <submittedName>
        <fullName evidence="2">SagB/ThcOx family dehydrogenase</fullName>
    </submittedName>
</protein>
<dbReference type="CDD" id="cd02142">
    <property type="entry name" value="McbC_SagB-like_oxidoreductase"/>
    <property type="match status" value="1"/>
</dbReference>
<dbReference type="NCBIfam" id="TIGR03605">
    <property type="entry name" value="antibiot_sagB"/>
    <property type="match status" value="1"/>
</dbReference>
<organism evidence="2 3">
    <name type="scientific">Anaerosalibacter massiliensis</name>
    <dbReference type="NCBI Taxonomy" id="1347392"/>
    <lineage>
        <taxon>Bacteria</taxon>
        <taxon>Bacillati</taxon>
        <taxon>Bacillota</taxon>
        <taxon>Tissierellia</taxon>
        <taxon>Tissierellales</taxon>
        <taxon>Sporanaerobacteraceae</taxon>
        <taxon>Anaerosalibacter</taxon>
    </lineage>
</organism>
<proteinExistence type="predicted"/>
<dbReference type="RefSeq" id="WP_042678882.1">
    <property type="nucleotide sequence ID" value="NZ_CABKTM010000008.1"/>
</dbReference>
<dbReference type="InterPro" id="IPR029479">
    <property type="entry name" value="Nitroreductase"/>
</dbReference>
<evidence type="ECO:0000313" key="3">
    <source>
        <dbReference type="Proteomes" id="UP001142078"/>
    </source>
</evidence>
<gene>
    <name evidence="2" type="ORF">NSA23_12200</name>
</gene>
<dbReference type="SUPFAM" id="SSF55469">
    <property type="entry name" value="FMN-dependent nitroreductase-like"/>
    <property type="match status" value="1"/>
</dbReference>
<evidence type="ECO:0000313" key="2">
    <source>
        <dbReference type="EMBL" id="MCR2044866.1"/>
    </source>
</evidence>
<dbReference type="Pfam" id="PF00881">
    <property type="entry name" value="Nitroreductase"/>
    <property type="match status" value="1"/>
</dbReference>
<dbReference type="Gene3D" id="3.40.109.10">
    <property type="entry name" value="NADH Oxidase"/>
    <property type="match status" value="1"/>
</dbReference>
<dbReference type="EMBL" id="JANJZL010000009">
    <property type="protein sequence ID" value="MCR2044866.1"/>
    <property type="molecule type" value="Genomic_DNA"/>
</dbReference>
<feature type="domain" description="Nitroreductase" evidence="1">
    <location>
        <begin position="62"/>
        <end position="244"/>
    </location>
</feature>
<keyword evidence="3" id="KW-1185">Reference proteome</keyword>
<dbReference type="InterPro" id="IPR052544">
    <property type="entry name" value="Bacteriocin_Proc_Enz"/>
</dbReference>
<comment type="caution">
    <text evidence="2">The sequence shown here is derived from an EMBL/GenBank/DDBJ whole genome shotgun (WGS) entry which is preliminary data.</text>
</comment>
<evidence type="ECO:0000259" key="1">
    <source>
        <dbReference type="Pfam" id="PF00881"/>
    </source>
</evidence>
<sequence>MNNNIGKEFIEKTKYKYLGETDQDKELPQPPLEVEYDKDTILILLPSVENIKVKDIDLRQAIESRKSLRKYADKPLTMEELSYLLWCTQGVKRISSIPATIRNVPSAGARHSFETYLLINKVDGIKPGLYRYLAIEHKLMEVNIEPDMAEKVTNSCGNQIFIKNSAVTFIWSTAIYRMKWRYGERGYRYIHLDAGHVCQNLYLASQSIDSGVCAIAAFDDDEINRLLGLDGEEQFVVYLATVGKKNIL</sequence>
<dbReference type="OrthoDB" id="9801593at2"/>
<dbReference type="PANTHER" id="PTHR43745:SF2">
    <property type="entry name" value="NITROREDUCTASE MJ1384-RELATED"/>
    <property type="match status" value="1"/>
</dbReference>
<accession>A0A9X2S895</accession>